<dbReference type="RefSeq" id="WP_002849661.1">
    <property type="nucleotide sequence ID" value="NZ_AABUZP020000005.1"/>
</dbReference>
<dbReference type="GO" id="GO:0046872">
    <property type="term" value="F:metal ion binding"/>
    <property type="evidence" value="ECO:0007669"/>
    <property type="project" value="UniProtKB-KW"/>
</dbReference>
<keyword evidence="4" id="KW-0862">Zinc</keyword>
<evidence type="ECO:0000313" key="11">
    <source>
        <dbReference type="Proteomes" id="UP000557842"/>
    </source>
</evidence>
<reference evidence="9 11" key="1">
    <citation type="submission" date="2018-05" db="EMBL/GenBank/DDBJ databases">
        <authorList>
            <consortium name="PulseNet: The National Subtyping Network for Foodborne Disease Surveillance"/>
            <person name="Tarr C.L."/>
            <person name="Trees E."/>
            <person name="Katz L.S."/>
            <person name="Carleton-Romer H.A."/>
            <person name="Stroika S."/>
            <person name="Kucerova Z."/>
            <person name="Roache K.F."/>
            <person name="Sabol A.L."/>
            <person name="Besser J."/>
            <person name="Gerner-Smidt P."/>
        </authorList>
    </citation>
    <scope>NUCLEOTIDE SEQUENCE</scope>
    <source>
        <strain evidence="8">2014D-0197</strain>
        <strain evidence="6 11">2016D-0221</strain>
        <strain evidence="9">D4313</strain>
        <strain evidence="7 10">PNUSAC001503</strain>
    </source>
</reference>
<name>A0A5L8JMT4_CAMFE</name>
<dbReference type="GeneID" id="61064904"/>
<protein>
    <submittedName>
        <fullName evidence="9">MBL fold metallo-hydrolase</fullName>
    </submittedName>
</protein>
<dbReference type="InterPro" id="IPR036866">
    <property type="entry name" value="RibonucZ/Hydroxyglut_hydro"/>
</dbReference>
<keyword evidence="2" id="KW-0479">Metal-binding</keyword>
<organism evidence="9">
    <name type="scientific">Campylobacter fetus</name>
    <dbReference type="NCBI Taxonomy" id="196"/>
    <lineage>
        <taxon>Bacteria</taxon>
        <taxon>Pseudomonadati</taxon>
        <taxon>Campylobacterota</taxon>
        <taxon>Epsilonproteobacteria</taxon>
        <taxon>Campylobacterales</taxon>
        <taxon>Campylobacteraceae</taxon>
        <taxon>Campylobacter</taxon>
    </lineage>
</organism>
<dbReference type="EMBL" id="AABQDW010000001">
    <property type="protein sequence ID" value="EAI5407178.1"/>
    <property type="molecule type" value="Genomic_DNA"/>
</dbReference>
<accession>A0A5L8JMT4</accession>
<keyword evidence="3 9" id="KW-0378">Hydrolase</keyword>
<evidence type="ECO:0000313" key="9">
    <source>
        <dbReference type="EMBL" id="EAK0467965.1"/>
    </source>
</evidence>
<dbReference type="EMBL" id="AACCXM010000001">
    <property type="protein sequence ID" value="EAK0467965.1"/>
    <property type="molecule type" value="Genomic_DNA"/>
</dbReference>
<evidence type="ECO:0000256" key="2">
    <source>
        <dbReference type="ARBA" id="ARBA00022723"/>
    </source>
</evidence>
<evidence type="ECO:0000313" key="8">
    <source>
        <dbReference type="EMBL" id="EAK0452261.1"/>
    </source>
</evidence>
<dbReference type="Pfam" id="PF00753">
    <property type="entry name" value="Lactamase_B"/>
    <property type="match status" value="1"/>
</dbReference>
<dbReference type="SUPFAM" id="SSF56281">
    <property type="entry name" value="Metallo-hydrolase/oxidoreductase"/>
    <property type="match status" value="1"/>
</dbReference>
<dbReference type="GO" id="GO:0016787">
    <property type="term" value="F:hydrolase activity"/>
    <property type="evidence" value="ECO:0007669"/>
    <property type="project" value="UniProtKB-KW"/>
</dbReference>
<comment type="caution">
    <text evidence="9">The sequence shown here is derived from an EMBL/GenBank/DDBJ whole genome shotgun (WGS) entry which is preliminary data.</text>
</comment>
<gene>
    <name evidence="8" type="ORF">AAH17_01100</name>
    <name evidence="9" type="ORF">AAH24_01060</name>
    <name evidence="6" type="ORF">BVH53_00415</name>
    <name evidence="7" type="ORF">CX802_06995</name>
</gene>
<sequence>MQILSKSFGIYDTNCYILINESGEVIVDPGDGAFEWVSKVCKNPLAILNTHGHFDHIYDDNAIRDKFKIPIYIPKDDAFLCEQDPFTYLQTTFKPDFLVEDNQIIEIGSFKFTFHHFAGHTPGCSMIEIGDVMFSGDFIFKNSIGRYDFPFSNAVEMRKSLERVLNFKDFKLYPGHGDQTSLESERRNLKRWMQAI</sequence>
<evidence type="ECO:0000256" key="3">
    <source>
        <dbReference type="ARBA" id="ARBA00022801"/>
    </source>
</evidence>
<dbReference type="Proteomes" id="UP000535509">
    <property type="component" value="Unassembled WGS sequence"/>
</dbReference>
<evidence type="ECO:0000313" key="10">
    <source>
        <dbReference type="Proteomes" id="UP000535509"/>
    </source>
</evidence>
<comment type="cofactor">
    <cofactor evidence="1">
        <name>Zn(2+)</name>
        <dbReference type="ChEBI" id="CHEBI:29105"/>
    </cofactor>
</comment>
<evidence type="ECO:0000259" key="5">
    <source>
        <dbReference type="SMART" id="SM00849"/>
    </source>
</evidence>
<evidence type="ECO:0000256" key="1">
    <source>
        <dbReference type="ARBA" id="ARBA00001947"/>
    </source>
</evidence>
<dbReference type="PANTHER" id="PTHR46233:SF3">
    <property type="entry name" value="HYDROXYACYLGLUTATHIONE HYDROLASE GLOC"/>
    <property type="match status" value="1"/>
</dbReference>
<dbReference type="PANTHER" id="PTHR46233">
    <property type="entry name" value="HYDROXYACYLGLUTATHIONE HYDROLASE GLOC"/>
    <property type="match status" value="1"/>
</dbReference>
<dbReference type="InterPro" id="IPR001279">
    <property type="entry name" value="Metallo-B-lactamas"/>
</dbReference>
<dbReference type="EMBL" id="AACCXK010000002">
    <property type="protein sequence ID" value="EAK0452261.1"/>
    <property type="molecule type" value="Genomic_DNA"/>
</dbReference>
<dbReference type="Gene3D" id="3.60.15.10">
    <property type="entry name" value="Ribonuclease Z/Hydroxyacylglutathione hydrolase-like"/>
    <property type="match status" value="1"/>
</dbReference>
<dbReference type="InterPro" id="IPR051453">
    <property type="entry name" value="MBL_Glyoxalase_II"/>
</dbReference>
<evidence type="ECO:0000313" key="7">
    <source>
        <dbReference type="EMBL" id="EAI8859567.1"/>
    </source>
</evidence>
<keyword evidence="10" id="KW-1185">Reference proteome</keyword>
<dbReference type="SMART" id="SM00849">
    <property type="entry name" value="Lactamase_B"/>
    <property type="match status" value="1"/>
</dbReference>
<dbReference type="EMBL" id="AABTCC010000021">
    <property type="protein sequence ID" value="EAI8859567.1"/>
    <property type="molecule type" value="Genomic_DNA"/>
</dbReference>
<evidence type="ECO:0000313" key="6">
    <source>
        <dbReference type="EMBL" id="EAI5407178.1"/>
    </source>
</evidence>
<evidence type="ECO:0000256" key="4">
    <source>
        <dbReference type="ARBA" id="ARBA00022833"/>
    </source>
</evidence>
<dbReference type="OMA" id="GAWGTNC"/>
<dbReference type="CDD" id="cd06262">
    <property type="entry name" value="metallo-hydrolase-like_MBL-fold"/>
    <property type="match status" value="1"/>
</dbReference>
<dbReference type="AlphaFoldDB" id="A0A5L8JMT4"/>
<dbReference type="Proteomes" id="UP000557842">
    <property type="component" value="Unassembled WGS sequence"/>
</dbReference>
<proteinExistence type="predicted"/>
<feature type="domain" description="Metallo-beta-lactamase" evidence="5">
    <location>
        <begin position="12"/>
        <end position="176"/>
    </location>
</feature>